<dbReference type="Gene3D" id="3.10.450.50">
    <property type="match status" value="1"/>
</dbReference>
<evidence type="ECO:0000313" key="11">
    <source>
        <dbReference type="Proteomes" id="UP000248146"/>
    </source>
</evidence>
<dbReference type="OrthoDB" id="255821at2"/>
<dbReference type="Gene3D" id="3.40.50.11380">
    <property type="match status" value="1"/>
</dbReference>
<feature type="repeat" description="TPR" evidence="8">
    <location>
        <begin position="43"/>
        <end position="76"/>
    </location>
</feature>
<dbReference type="SUPFAM" id="SSF48452">
    <property type="entry name" value="TPR-like"/>
    <property type="match status" value="3"/>
</dbReference>
<dbReference type="PANTHER" id="PTHR44835:SF1">
    <property type="entry name" value="PROTEIN O-GLCNAC TRANSFERASE"/>
    <property type="match status" value="1"/>
</dbReference>
<dbReference type="EMBL" id="QJRX01000009">
    <property type="protein sequence ID" value="PYC21078.1"/>
    <property type="molecule type" value="Genomic_DNA"/>
</dbReference>
<evidence type="ECO:0000256" key="7">
    <source>
        <dbReference type="ARBA" id="ARBA00022803"/>
    </source>
</evidence>
<feature type="repeat" description="TPR" evidence="8">
    <location>
        <begin position="364"/>
        <end position="397"/>
    </location>
</feature>
<accession>A0A2V4KLS5</accession>
<keyword evidence="6" id="KW-0677">Repeat</keyword>
<reference evidence="10 11" key="1">
    <citation type="submission" date="2018-06" db="EMBL/GenBank/DDBJ databases">
        <title>Pseudomonas diversity within urban Lake Michigan freshwaters.</title>
        <authorList>
            <person name="Batrich M."/>
            <person name="Hatzopoulos T."/>
            <person name="Putonti C."/>
        </authorList>
    </citation>
    <scope>NUCLEOTIDE SEQUENCE [LARGE SCALE GENOMIC DNA]</scope>
    <source>
        <strain evidence="10 11">MB-090714</strain>
    </source>
</reference>
<keyword evidence="7 8" id="KW-0802">TPR repeat</keyword>
<feature type="domain" description="O-GlcNAc transferase C-terminal" evidence="9">
    <location>
        <begin position="758"/>
        <end position="920"/>
    </location>
</feature>
<evidence type="ECO:0000256" key="6">
    <source>
        <dbReference type="ARBA" id="ARBA00022737"/>
    </source>
</evidence>
<feature type="repeat" description="TPR" evidence="8">
    <location>
        <begin position="77"/>
        <end position="110"/>
    </location>
</feature>
<keyword evidence="4" id="KW-0328">Glycosyltransferase</keyword>
<dbReference type="SMART" id="SM00028">
    <property type="entry name" value="TPR"/>
    <property type="match status" value="11"/>
</dbReference>
<evidence type="ECO:0000256" key="5">
    <source>
        <dbReference type="ARBA" id="ARBA00022679"/>
    </source>
</evidence>
<dbReference type="PROSITE" id="PS50005">
    <property type="entry name" value="TPR"/>
    <property type="match status" value="6"/>
</dbReference>
<feature type="repeat" description="TPR" evidence="8">
    <location>
        <begin position="432"/>
        <end position="465"/>
    </location>
</feature>
<organism evidence="10 11">
    <name type="scientific">Aquipseudomonas alcaligenes</name>
    <name type="common">Pseudomonas alcaligenes</name>
    <dbReference type="NCBI Taxonomy" id="43263"/>
    <lineage>
        <taxon>Bacteria</taxon>
        <taxon>Pseudomonadati</taxon>
        <taxon>Pseudomonadota</taxon>
        <taxon>Gammaproteobacteria</taxon>
        <taxon>Pseudomonadales</taxon>
        <taxon>Pseudomonadaceae</taxon>
        <taxon>Aquipseudomonas</taxon>
    </lineage>
</organism>
<dbReference type="Pfam" id="PF02810">
    <property type="entry name" value="SEC-C"/>
    <property type="match status" value="1"/>
</dbReference>
<comment type="caution">
    <text evidence="10">The sequence shown here is derived from an EMBL/GenBank/DDBJ whole genome shotgun (WGS) entry which is preliminary data.</text>
</comment>
<feature type="repeat" description="TPR" evidence="8">
    <location>
        <begin position="398"/>
        <end position="431"/>
    </location>
</feature>
<dbReference type="Pfam" id="PF13414">
    <property type="entry name" value="TPR_11"/>
    <property type="match status" value="1"/>
</dbReference>
<evidence type="ECO:0000256" key="2">
    <source>
        <dbReference type="ARBA" id="ARBA00005386"/>
    </source>
</evidence>
<dbReference type="Proteomes" id="UP000248146">
    <property type="component" value="Unassembled WGS sequence"/>
</dbReference>
<evidence type="ECO:0000256" key="8">
    <source>
        <dbReference type="PROSITE-ProRule" id="PRU00339"/>
    </source>
</evidence>
<dbReference type="Pfam" id="PF14559">
    <property type="entry name" value="TPR_19"/>
    <property type="match status" value="1"/>
</dbReference>
<evidence type="ECO:0000259" key="9">
    <source>
        <dbReference type="Pfam" id="PF13844"/>
    </source>
</evidence>
<proteinExistence type="inferred from homology"/>
<dbReference type="Pfam" id="PF13431">
    <property type="entry name" value="TPR_17"/>
    <property type="match status" value="1"/>
</dbReference>
<gene>
    <name evidence="10" type="ORF">DMO17_17155</name>
</gene>
<dbReference type="InterPro" id="IPR029489">
    <property type="entry name" value="OGT/SEC/SPY_C"/>
</dbReference>
<feature type="repeat" description="TPR" evidence="8">
    <location>
        <begin position="466"/>
        <end position="499"/>
    </location>
</feature>
<dbReference type="RefSeq" id="WP_110683693.1">
    <property type="nucleotide sequence ID" value="NZ_QJRX01000009.1"/>
</dbReference>
<dbReference type="GO" id="GO:0097363">
    <property type="term" value="F:protein O-acetylglucosaminyltransferase activity"/>
    <property type="evidence" value="ECO:0007669"/>
    <property type="project" value="UniProtKB-EC"/>
</dbReference>
<dbReference type="EC" id="2.4.1.255" evidence="3"/>
<evidence type="ECO:0000256" key="1">
    <source>
        <dbReference type="ARBA" id="ARBA00004922"/>
    </source>
</evidence>
<comment type="similarity">
    <text evidence="2">Belongs to the glycosyltransferase 41 family. O-GlcNAc transferase subfamily.</text>
</comment>
<evidence type="ECO:0000256" key="4">
    <source>
        <dbReference type="ARBA" id="ARBA00022676"/>
    </source>
</evidence>
<dbReference type="Pfam" id="PF13844">
    <property type="entry name" value="Glyco_transf_41"/>
    <property type="match status" value="2"/>
</dbReference>
<keyword evidence="5 10" id="KW-0808">Transferase</keyword>
<evidence type="ECO:0000313" key="10">
    <source>
        <dbReference type="EMBL" id="PYC21078.1"/>
    </source>
</evidence>
<dbReference type="Pfam" id="PF13432">
    <property type="entry name" value="TPR_16"/>
    <property type="match status" value="2"/>
</dbReference>
<protein>
    <recommendedName>
        <fullName evidence="3">protein O-GlcNAc transferase</fullName>
        <ecNumber evidence="3">2.4.1.255</ecNumber>
    </recommendedName>
</protein>
<comment type="pathway">
    <text evidence="1">Protein modification; protein glycosylation.</text>
</comment>
<feature type="domain" description="O-GlcNAc transferase C-terminal" evidence="9">
    <location>
        <begin position="568"/>
        <end position="719"/>
    </location>
</feature>
<dbReference type="PANTHER" id="PTHR44835">
    <property type="entry name" value="UDP-N-ACETYLGLUCOSAMINE--PEPTIDE N-ACETYLGLUCOSAMINYLTRANSFERASE SPINDLY-RELATED"/>
    <property type="match status" value="1"/>
</dbReference>
<dbReference type="InterPro" id="IPR004027">
    <property type="entry name" value="SEC_C_motif"/>
</dbReference>
<dbReference type="InterPro" id="IPR011990">
    <property type="entry name" value="TPR-like_helical_dom_sf"/>
</dbReference>
<sequence length="941" mass="105902">MTENNDWLIGFFRDQARLGFEEGDYGRTRNSCEKLIYLDPSDVGAWGWLGEAALASQDTATAVRCFEQLLELQPYQAEHAVNLGKAYLQLKAWDAAAAAFTQALSLSPNDPSILHLLSLVDRMRQALEALNQSSGEQPGRNEPCPCGSGLKYKKCCLAKTTQNAWQQQLLDAETSEDWARVLAVLAELGQSTPETQRSEALARYKLGQRHQSKPLLLACYRYKGEDAEVLAALADLSLDDHDLKTSEKLALRSLALDPNGWRARLVLAVCHIRHGQVAAAESELRELVRRTPSCRMGWERLSELLREQGRGGDALAALEEWVQRNPENAEAWFRLGYAMVAMGLPPLQSQPYFEETLARNPEHAEALCWLGHCRQQAGNLAEAQQFMLRGLQLKPSFGQGWNLLGMLYHSIGRQQESEGCFMRAVAITPDIPFPWNNLANTYLDAGELSEAEQVIRQAIRLNGDIASLWNNLGNILGAGQRISESIACYEKALQLDPQAPDARANYGVALANFVRLDESINTLLPLSQTIEKARSNLLFAANYHPDWPIERIFQIYRDQAERFFPARRYFNYANDRTAQRRLRVGYVSPDFRKHSCAIFIQPLLEHHDHNRFEVFAYSEVRCEDEISERMKGFVDHWRRTVGMADEALAELIRTDEIDILVDLAGHTANNRLAVFALKPAPVQVTWLGFGYTTGLTSMDYYLTDAETIPYGHEVAFTEKPWRVRSPSFAYTPPNVTAVSPLPAKRNGYITFGTLTRPIRLNYKVIRVWAEILNRVPGSKLIINSGPFLDSGLREHFAAEFAKHGVEKERLDMGCTSPPWPILDSMDIALDCFPHNSGTTLFDSLWMGLPFITLRDRPSMGRLGATILRGLGREEWIANSEAEYIDKAVMLASDLDALEKIRLGLRQAMQASPLCDGADFATCVEEAYRGMWQHFCEQGEPQ</sequence>
<dbReference type="AlphaFoldDB" id="A0A2V4KLS5"/>
<dbReference type="InterPro" id="IPR019734">
    <property type="entry name" value="TPR_rpt"/>
</dbReference>
<dbReference type="Gene3D" id="3.40.50.2000">
    <property type="entry name" value="Glycogen Phosphorylase B"/>
    <property type="match status" value="1"/>
</dbReference>
<evidence type="ECO:0000256" key="3">
    <source>
        <dbReference type="ARBA" id="ARBA00011970"/>
    </source>
</evidence>
<dbReference type="InterPro" id="IPR051939">
    <property type="entry name" value="Glycosyltr_41/O-GlcNAc_trsf"/>
</dbReference>
<dbReference type="Gene3D" id="1.25.40.10">
    <property type="entry name" value="Tetratricopeptide repeat domain"/>
    <property type="match status" value="2"/>
</dbReference>
<dbReference type="Pfam" id="PF13428">
    <property type="entry name" value="TPR_14"/>
    <property type="match status" value="1"/>
</dbReference>
<name>A0A2V4KLS5_AQUAC</name>